<gene>
    <name evidence="1" type="primary">RvY_01841-1</name>
    <name evidence="1" type="synonym">RvY_01841.1</name>
    <name evidence="1" type="ORF">RvY_01841</name>
</gene>
<proteinExistence type="predicted"/>
<name>A0A1D1ULJ8_RAMVA</name>
<dbReference type="AlphaFoldDB" id="A0A1D1ULJ8"/>
<dbReference type="EMBL" id="BDGG01000001">
    <property type="protein sequence ID" value="GAU89275.1"/>
    <property type="molecule type" value="Genomic_DNA"/>
</dbReference>
<dbReference type="Pfam" id="PF00268">
    <property type="entry name" value="Ribonuc_red_sm"/>
    <property type="match status" value="1"/>
</dbReference>
<dbReference type="STRING" id="947166.A0A1D1ULJ8"/>
<dbReference type="InterPro" id="IPR012348">
    <property type="entry name" value="RNR-like"/>
</dbReference>
<evidence type="ECO:0000313" key="1">
    <source>
        <dbReference type="EMBL" id="GAU89275.1"/>
    </source>
</evidence>
<evidence type="ECO:0000313" key="2">
    <source>
        <dbReference type="Proteomes" id="UP000186922"/>
    </source>
</evidence>
<accession>A0A1D1ULJ8</accession>
<dbReference type="InterPro" id="IPR009078">
    <property type="entry name" value="Ferritin-like_SF"/>
</dbReference>
<dbReference type="OrthoDB" id="9831894at2759"/>
<dbReference type="GO" id="GO:0009263">
    <property type="term" value="P:deoxyribonucleotide biosynthetic process"/>
    <property type="evidence" value="ECO:0007669"/>
    <property type="project" value="InterPro"/>
</dbReference>
<protein>
    <submittedName>
        <fullName evidence="1">Uncharacterized protein</fullName>
    </submittedName>
</protein>
<dbReference type="InterPro" id="IPR000358">
    <property type="entry name" value="RNR_small_fam"/>
</dbReference>
<reference evidence="1 2" key="1">
    <citation type="journal article" date="2016" name="Nat. Commun.">
        <title>Extremotolerant tardigrade genome and improved radiotolerance of human cultured cells by tardigrade-unique protein.</title>
        <authorList>
            <person name="Hashimoto T."/>
            <person name="Horikawa D.D."/>
            <person name="Saito Y."/>
            <person name="Kuwahara H."/>
            <person name="Kozuka-Hata H."/>
            <person name="Shin-I T."/>
            <person name="Minakuchi Y."/>
            <person name="Ohishi K."/>
            <person name="Motoyama A."/>
            <person name="Aizu T."/>
            <person name="Enomoto A."/>
            <person name="Kondo K."/>
            <person name="Tanaka S."/>
            <person name="Hara Y."/>
            <person name="Koshikawa S."/>
            <person name="Sagara H."/>
            <person name="Miura T."/>
            <person name="Yokobori S."/>
            <person name="Miyagawa K."/>
            <person name="Suzuki Y."/>
            <person name="Kubo T."/>
            <person name="Oyama M."/>
            <person name="Kohara Y."/>
            <person name="Fujiyama A."/>
            <person name="Arakawa K."/>
            <person name="Katayama T."/>
            <person name="Toyoda A."/>
            <person name="Kunieda T."/>
        </authorList>
    </citation>
    <scope>NUCLEOTIDE SEQUENCE [LARGE SCALE GENOMIC DNA]</scope>
    <source>
        <strain evidence="1 2">YOKOZUNA-1</strain>
    </source>
</reference>
<dbReference type="GO" id="GO:0016491">
    <property type="term" value="F:oxidoreductase activity"/>
    <property type="evidence" value="ECO:0007669"/>
    <property type="project" value="InterPro"/>
</dbReference>
<comment type="caution">
    <text evidence="1">The sequence shown here is derived from an EMBL/GenBank/DDBJ whole genome shotgun (WGS) entry which is preliminary data.</text>
</comment>
<sequence>MESGRESNAIANVEDPILSPTWKRLVTFPIVYHDLWALYKQMEASLWTAEEINFKQDAQDLAQPESG</sequence>
<dbReference type="SUPFAM" id="SSF47240">
    <property type="entry name" value="Ferritin-like"/>
    <property type="match status" value="1"/>
</dbReference>
<dbReference type="Gene3D" id="1.10.620.20">
    <property type="entry name" value="Ribonucleotide Reductase, subunit A"/>
    <property type="match status" value="1"/>
</dbReference>
<organism evidence="1 2">
    <name type="scientific">Ramazzottius varieornatus</name>
    <name type="common">Water bear</name>
    <name type="synonym">Tardigrade</name>
    <dbReference type="NCBI Taxonomy" id="947166"/>
    <lineage>
        <taxon>Eukaryota</taxon>
        <taxon>Metazoa</taxon>
        <taxon>Ecdysozoa</taxon>
        <taxon>Tardigrada</taxon>
        <taxon>Eutardigrada</taxon>
        <taxon>Parachela</taxon>
        <taxon>Hypsibioidea</taxon>
        <taxon>Ramazzottiidae</taxon>
        <taxon>Ramazzottius</taxon>
    </lineage>
</organism>
<keyword evidence="2" id="KW-1185">Reference proteome</keyword>
<dbReference type="Proteomes" id="UP000186922">
    <property type="component" value="Unassembled WGS sequence"/>
</dbReference>